<gene>
    <name evidence="7 8" type="primary">atpH</name>
    <name evidence="8" type="ORF">V8G58_01260</name>
</gene>
<evidence type="ECO:0000256" key="7">
    <source>
        <dbReference type="HAMAP-Rule" id="MF_01416"/>
    </source>
</evidence>
<dbReference type="NCBIfam" id="TIGR01145">
    <property type="entry name" value="ATP_synt_delta"/>
    <property type="match status" value="1"/>
</dbReference>
<evidence type="ECO:0000256" key="2">
    <source>
        <dbReference type="ARBA" id="ARBA00022448"/>
    </source>
</evidence>
<dbReference type="RefSeq" id="WP_344738834.1">
    <property type="nucleotide sequence ID" value="NZ_BAABAY010000001.1"/>
</dbReference>
<evidence type="ECO:0000313" key="8">
    <source>
        <dbReference type="EMBL" id="MFH6770544.1"/>
    </source>
</evidence>
<comment type="subcellular location">
    <subcellularLocation>
        <location evidence="7">Cell membrane</location>
        <topology evidence="7">Peripheral membrane protein</topology>
    </subcellularLocation>
    <subcellularLocation>
        <location evidence="1">Membrane</location>
    </subcellularLocation>
</comment>
<accession>A0ABW7MUP0</accession>
<keyword evidence="4 7" id="KW-0406">Ion transport</keyword>
<dbReference type="InterPro" id="IPR020781">
    <property type="entry name" value="ATPase_OSCP/d_CS"/>
</dbReference>
<evidence type="ECO:0000256" key="3">
    <source>
        <dbReference type="ARBA" id="ARBA00022781"/>
    </source>
</evidence>
<evidence type="ECO:0000256" key="5">
    <source>
        <dbReference type="ARBA" id="ARBA00023136"/>
    </source>
</evidence>
<dbReference type="InterPro" id="IPR000711">
    <property type="entry name" value="ATPase_OSCP/dsu"/>
</dbReference>
<keyword evidence="5 7" id="KW-0472">Membrane</keyword>
<keyword evidence="7" id="KW-0139">CF(1)</keyword>
<dbReference type="HAMAP" id="MF_01416">
    <property type="entry name" value="ATP_synth_delta_bact"/>
    <property type="match status" value="1"/>
</dbReference>
<organism evidence="8 9">
    <name type="scientific">Gaetbulibacter aestuarii</name>
    <dbReference type="NCBI Taxonomy" id="1502358"/>
    <lineage>
        <taxon>Bacteria</taxon>
        <taxon>Pseudomonadati</taxon>
        <taxon>Bacteroidota</taxon>
        <taxon>Flavobacteriia</taxon>
        <taxon>Flavobacteriales</taxon>
        <taxon>Flavobacteriaceae</taxon>
        <taxon>Gaetbulibacter</taxon>
    </lineage>
</organism>
<evidence type="ECO:0000256" key="6">
    <source>
        <dbReference type="ARBA" id="ARBA00023310"/>
    </source>
</evidence>
<comment type="function">
    <text evidence="7">F(1)F(0) ATP synthase produces ATP from ADP in the presence of a proton or sodium gradient. F-type ATPases consist of two structural domains, F(1) containing the extramembraneous catalytic core and F(0) containing the membrane proton channel, linked together by a central stalk and a peripheral stalk. During catalysis, ATP synthesis in the catalytic domain of F(1) is coupled via a rotary mechanism of the central stalk subunits to proton translocation.</text>
</comment>
<keyword evidence="7" id="KW-1003">Cell membrane</keyword>
<name>A0ABW7MUP0_9FLAO</name>
<keyword evidence="6 7" id="KW-0066">ATP synthesis</keyword>
<dbReference type="Pfam" id="PF00213">
    <property type="entry name" value="OSCP"/>
    <property type="match status" value="1"/>
</dbReference>
<dbReference type="EMBL" id="JBAWKB010000001">
    <property type="protein sequence ID" value="MFH6770544.1"/>
    <property type="molecule type" value="Genomic_DNA"/>
</dbReference>
<dbReference type="SUPFAM" id="SSF47928">
    <property type="entry name" value="N-terminal domain of the delta subunit of the F1F0-ATP synthase"/>
    <property type="match status" value="1"/>
</dbReference>
<comment type="function">
    <text evidence="7">This protein is part of the stalk that links CF(0) to CF(1). It either transmits conformational changes from CF(0) to CF(1) or is implicated in proton conduction.</text>
</comment>
<protein>
    <recommendedName>
        <fullName evidence="7">ATP synthase subunit delta</fullName>
    </recommendedName>
    <alternativeName>
        <fullName evidence="7">ATP synthase F(1) sector subunit delta</fullName>
    </alternativeName>
    <alternativeName>
        <fullName evidence="7">F-type ATPase subunit delta</fullName>
        <shortName evidence="7">F-ATPase subunit delta</shortName>
    </alternativeName>
</protein>
<proteinExistence type="inferred from homology"/>
<dbReference type="PANTHER" id="PTHR11910">
    <property type="entry name" value="ATP SYNTHASE DELTA CHAIN"/>
    <property type="match status" value="1"/>
</dbReference>
<keyword evidence="2 7" id="KW-0813">Transport</keyword>
<comment type="similarity">
    <text evidence="7">Belongs to the ATPase delta chain family.</text>
</comment>
<keyword evidence="3 7" id="KW-0375">Hydrogen ion transport</keyword>
<reference evidence="8 9" key="1">
    <citation type="submission" date="2024-02" db="EMBL/GenBank/DDBJ databases">
        <title>A Gaetbulibacter species isolated from tidal flats and genomic insights of their niches.</title>
        <authorList>
            <person name="Ye Y."/>
        </authorList>
    </citation>
    <scope>NUCLEOTIDE SEQUENCE [LARGE SCALE GENOMIC DNA]</scope>
    <source>
        <strain evidence="8 9">KYW382</strain>
    </source>
</reference>
<dbReference type="PRINTS" id="PR00125">
    <property type="entry name" value="ATPASEDELTA"/>
</dbReference>
<dbReference type="PROSITE" id="PS00389">
    <property type="entry name" value="ATPASE_DELTA"/>
    <property type="match status" value="1"/>
</dbReference>
<evidence type="ECO:0000256" key="1">
    <source>
        <dbReference type="ARBA" id="ARBA00004370"/>
    </source>
</evidence>
<sequence>MAGARAAIRYAKAVLASVSNDKEAQAVNEDMKLIANTIAGNREFSSVIQSPVINATAKKAILDEVFKNTNKLTISLIDVLIENNRIALLHQVASKYSELYDQSKGIAHGTVTTAVALTPELEKQLLAKAKAMTGKDVDLKNKIDESIIGGFILRIGDVQYNASIINQLNNLKREFTLN</sequence>
<evidence type="ECO:0000256" key="4">
    <source>
        <dbReference type="ARBA" id="ARBA00023065"/>
    </source>
</evidence>
<dbReference type="Proteomes" id="UP001610100">
    <property type="component" value="Unassembled WGS sequence"/>
</dbReference>
<evidence type="ECO:0000313" key="9">
    <source>
        <dbReference type="Proteomes" id="UP001610100"/>
    </source>
</evidence>
<dbReference type="InterPro" id="IPR026015">
    <property type="entry name" value="ATP_synth_OSCP/delta_N_sf"/>
</dbReference>
<dbReference type="Gene3D" id="1.10.520.20">
    <property type="entry name" value="N-terminal domain of the delta subunit of the F1F0-ATP synthase"/>
    <property type="match status" value="1"/>
</dbReference>
<comment type="caution">
    <text evidence="8">The sequence shown here is derived from an EMBL/GenBank/DDBJ whole genome shotgun (WGS) entry which is preliminary data.</text>
</comment>
<keyword evidence="9" id="KW-1185">Reference proteome</keyword>